<dbReference type="Pfam" id="PF03732">
    <property type="entry name" value="Retrotrans_gag"/>
    <property type="match status" value="1"/>
</dbReference>
<accession>A0AAF0PVL2</accession>
<dbReference type="InterPro" id="IPR005162">
    <property type="entry name" value="Retrotrans_gag_dom"/>
</dbReference>
<evidence type="ECO:0000259" key="1">
    <source>
        <dbReference type="Pfam" id="PF03732"/>
    </source>
</evidence>
<keyword evidence="3" id="KW-1185">Reference proteome</keyword>
<proteinExistence type="predicted"/>
<dbReference type="AlphaFoldDB" id="A0AAF0PVL2"/>
<organism evidence="2 3">
    <name type="scientific">Solanum verrucosum</name>
    <dbReference type="NCBI Taxonomy" id="315347"/>
    <lineage>
        <taxon>Eukaryota</taxon>
        <taxon>Viridiplantae</taxon>
        <taxon>Streptophyta</taxon>
        <taxon>Embryophyta</taxon>
        <taxon>Tracheophyta</taxon>
        <taxon>Spermatophyta</taxon>
        <taxon>Magnoliopsida</taxon>
        <taxon>eudicotyledons</taxon>
        <taxon>Gunneridae</taxon>
        <taxon>Pentapetalae</taxon>
        <taxon>asterids</taxon>
        <taxon>lamiids</taxon>
        <taxon>Solanales</taxon>
        <taxon>Solanaceae</taxon>
        <taxon>Solanoideae</taxon>
        <taxon>Solaneae</taxon>
        <taxon>Solanum</taxon>
    </lineage>
</organism>
<reference evidence="2" key="1">
    <citation type="submission" date="2023-08" db="EMBL/GenBank/DDBJ databases">
        <title>A de novo genome assembly of Solanum verrucosum Schlechtendal, a Mexican diploid species geographically isolated from the other diploid A-genome species in potato relatives.</title>
        <authorList>
            <person name="Hosaka K."/>
        </authorList>
    </citation>
    <scope>NUCLEOTIDE SEQUENCE</scope>
    <source>
        <tissue evidence="2">Young leaves</tissue>
    </source>
</reference>
<dbReference type="Proteomes" id="UP001234989">
    <property type="component" value="Chromosome 1"/>
</dbReference>
<name>A0AAF0PVL2_SOLVR</name>
<evidence type="ECO:0000313" key="2">
    <source>
        <dbReference type="EMBL" id="WMV08734.1"/>
    </source>
</evidence>
<dbReference type="EMBL" id="CP133612">
    <property type="protein sequence ID" value="WMV08734.1"/>
    <property type="molecule type" value="Genomic_DNA"/>
</dbReference>
<sequence length="117" mass="14033">MGTRASRVRDFTWMNPPVFYGYKVEEHPHEFIYEIYKVLDIMGVTLVEKAKLAAYQHKRVAQIWFNQWKEARPVDVGPLEWERFKSTFLDRLFPLEMREDKLLALINLRQGNMSVKE</sequence>
<feature type="domain" description="Retrotransposon gag" evidence="1">
    <location>
        <begin position="52"/>
        <end position="117"/>
    </location>
</feature>
<gene>
    <name evidence="2" type="ORF">MTR67_002119</name>
</gene>
<evidence type="ECO:0000313" key="3">
    <source>
        <dbReference type="Proteomes" id="UP001234989"/>
    </source>
</evidence>
<protein>
    <recommendedName>
        <fullName evidence="1">Retrotransposon gag domain-containing protein</fullName>
    </recommendedName>
</protein>